<evidence type="ECO:0000313" key="2">
    <source>
        <dbReference type="Proteomes" id="UP000693970"/>
    </source>
</evidence>
<name>A0A9K3Q387_9STRA</name>
<reference evidence="1" key="1">
    <citation type="journal article" date="2021" name="Sci. Rep.">
        <title>Diploid genomic architecture of Nitzschia inconspicua, an elite biomass production diatom.</title>
        <authorList>
            <person name="Oliver A."/>
            <person name="Podell S."/>
            <person name="Pinowska A."/>
            <person name="Traller J.C."/>
            <person name="Smith S.R."/>
            <person name="McClure R."/>
            <person name="Beliaev A."/>
            <person name="Bohutskyi P."/>
            <person name="Hill E.A."/>
            <person name="Rabines A."/>
            <person name="Zheng H."/>
            <person name="Allen L.Z."/>
            <person name="Kuo A."/>
            <person name="Grigoriev I.V."/>
            <person name="Allen A.E."/>
            <person name="Hazlebeck D."/>
            <person name="Allen E.E."/>
        </authorList>
    </citation>
    <scope>NUCLEOTIDE SEQUENCE</scope>
    <source>
        <strain evidence="1">Hildebrandi</strain>
    </source>
</reference>
<dbReference type="EMBL" id="JAGRRH010000006">
    <property type="protein sequence ID" value="KAG7369371.1"/>
    <property type="molecule type" value="Genomic_DNA"/>
</dbReference>
<evidence type="ECO:0000313" key="1">
    <source>
        <dbReference type="EMBL" id="KAG7369371.1"/>
    </source>
</evidence>
<accession>A0A9K3Q387</accession>
<organism evidence="1 2">
    <name type="scientific">Nitzschia inconspicua</name>
    <dbReference type="NCBI Taxonomy" id="303405"/>
    <lineage>
        <taxon>Eukaryota</taxon>
        <taxon>Sar</taxon>
        <taxon>Stramenopiles</taxon>
        <taxon>Ochrophyta</taxon>
        <taxon>Bacillariophyta</taxon>
        <taxon>Bacillariophyceae</taxon>
        <taxon>Bacillariophycidae</taxon>
        <taxon>Bacillariales</taxon>
        <taxon>Bacillariaceae</taxon>
        <taxon>Nitzschia</taxon>
    </lineage>
</organism>
<gene>
    <name evidence="1" type="ORF">IV203_032114</name>
</gene>
<protein>
    <submittedName>
        <fullName evidence="1">Uncharacterized protein</fullName>
    </submittedName>
</protein>
<proteinExistence type="predicted"/>
<dbReference type="Proteomes" id="UP000693970">
    <property type="component" value="Unassembled WGS sequence"/>
</dbReference>
<sequence>MQVLRERKERHFLSASLPSRLEKFGTNFESFTHHSIDIRFWTVSSRLDPSELNEDELNRLMKNTLFILNYNIELVEKKAVAAMEHHHENAVVMTQEMHNCSADVTCSVLLAFVVATMALTSSPKILMLVPGHTGATANCVATKT</sequence>
<dbReference type="AlphaFoldDB" id="A0A9K3Q387"/>
<reference evidence="1" key="2">
    <citation type="submission" date="2021-04" db="EMBL/GenBank/DDBJ databases">
        <authorList>
            <person name="Podell S."/>
        </authorList>
    </citation>
    <scope>NUCLEOTIDE SEQUENCE</scope>
    <source>
        <strain evidence="1">Hildebrandi</strain>
    </source>
</reference>
<keyword evidence="2" id="KW-1185">Reference proteome</keyword>
<comment type="caution">
    <text evidence="1">The sequence shown here is derived from an EMBL/GenBank/DDBJ whole genome shotgun (WGS) entry which is preliminary data.</text>
</comment>